<dbReference type="RefSeq" id="WP_105074198.1">
    <property type="nucleotide sequence ID" value="NZ_JAFLKP010000195.1"/>
</dbReference>
<evidence type="ECO:0000313" key="1">
    <source>
        <dbReference type="EMBL" id="PQJ95140.1"/>
    </source>
</evidence>
<dbReference type="AlphaFoldDB" id="A0A2S7XN38"/>
<keyword evidence="2" id="KW-1185">Reference proteome</keyword>
<proteinExistence type="predicted"/>
<reference evidence="1 2" key="1">
    <citation type="submission" date="2018-01" db="EMBL/GenBank/DDBJ databases">
        <title>The complete genome sequence of Chromatium okenii LaCa, a purple sulfur bacterium with a turbulent life.</title>
        <authorList>
            <person name="Luedin S.M."/>
            <person name="Liechti N."/>
            <person name="Storelli N."/>
            <person name="Danza F."/>
            <person name="Wittwer M."/>
            <person name="Pothier J.F."/>
            <person name="Tonolla M.A."/>
        </authorList>
    </citation>
    <scope>NUCLEOTIDE SEQUENCE [LARGE SCALE GENOMIC DNA]</scope>
    <source>
        <strain evidence="1 2">LaCa</strain>
    </source>
</reference>
<comment type="caution">
    <text evidence="1">The sequence shown here is derived from an EMBL/GenBank/DDBJ whole genome shotgun (WGS) entry which is preliminary data.</text>
</comment>
<dbReference type="Proteomes" id="UP000239936">
    <property type="component" value="Unassembled WGS sequence"/>
</dbReference>
<organism evidence="1 2">
    <name type="scientific">Chromatium okenii</name>
    <dbReference type="NCBI Taxonomy" id="61644"/>
    <lineage>
        <taxon>Bacteria</taxon>
        <taxon>Pseudomonadati</taxon>
        <taxon>Pseudomonadota</taxon>
        <taxon>Gammaproteobacteria</taxon>
        <taxon>Chromatiales</taxon>
        <taxon>Chromatiaceae</taxon>
        <taxon>Chromatium</taxon>
    </lineage>
</organism>
<name>A0A2S7XN38_9GAMM</name>
<protein>
    <submittedName>
        <fullName evidence="1">Uncharacterized protein</fullName>
    </submittedName>
</protein>
<gene>
    <name evidence="1" type="ORF">CXB77_12635</name>
</gene>
<dbReference type="EMBL" id="PPGH01000037">
    <property type="protein sequence ID" value="PQJ95140.1"/>
    <property type="molecule type" value="Genomic_DNA"/>
</dbReference>
<accession>A0A2S7XN38</accession>
<evidence type="ECO:0000313" key="2">
    <source>
        <dbReference type="Proteomes" id="UP000239936"/>
    </source>
</evidence>
<sequence>MTETKSEQIDLLLNSFADASSLNERLAALTELIKKRSLHAVRDDPRLTSGLNDLTQLATNPQTPDDCLRSVAALARIGNVKSLRNNITKRLLQVLEKPLPALSILKDPEDRYYIATALQYSTQNWIISYAATGIIEEKQGEKLRQELGAVLFKKATTLAQIFHLLAISLQQFKPDTKNPGDAVVKRLERIFAAIRPQAVSVLIEPSLDAGQYLQNMLRAAFAGANPPETQEIAKKAVEDIAGFVHDIARTQISLVTESSLYAAIDTPKSWFLLPEWHYIAEKSTNLQLVKRDIRDALMLLAKQGVMDDNLFEQLVKISGSREAAVRVTSTIVESHPELNTEICNWLKGKRNLKRREVFSGIEESQVLSADPVLATLIIDNHQLNNALVNISDDILAELRLLEPTLIKPLDSLIARCHAVLNDVNALATKRGLAMQGLPGDRVDYTQAAHELVGGHVQGVRQVKIIQPMIVRENADGNLNIVRKALVEKV</sequence>